<keyword evidence="1" id="KW-1133">Transmembrane helix</keyword>
<feature type="transmembrane region" description="Helical" evidence="1">
    <location>
        <begin position="898"/>
        <end position="923"/>
    </location>
</feature>
<dbReference type="InterPro" id="IPR027463">
    <property type="entry name" value="AcrB_DN_DC_subdom"/>
</dbReference>
<dbReference type="Proteomes" id="UP000609531">
    <property type="component" value="Unassembled WGS sequence"/>
</dbReference>
<dbReference type="SUPFAM" id="SSF82693">
    <property type="entry name" value="Multidrug efflux transporter AcrB pore domain, PN1, PN2, PC1 and PC2 subdomains"/>
    <property type="match status" value="3"/>
</dbReference>
<evidence type="ECO:0000313" key="3">
    <source>
        <dbReference type="Proteomes" id="UP000609531"/>
    </source>
</evidence>
<dbReference type="InterPro" id="IPR001036">
    <property type="entry name" value="Acrflvin-R"/>
</dbReference>
<dbReference type="SUPFAM" id="SSF82714">
    <property type="entry name" value="Multidrug efflux transporter AcrB TolC docking domain, DN and DC subdomains"/>
    <property type="match status" value="2"/>
</dbReference>
<dbReference type="Gene3D" id="3.30.2090.10">
    <property type="entry name" value="Multidrug efflux transporter AcrB TolC docking domain, DN and DC subdomains"/>
    <property type="match status" value="2"/>
</dbReference>
<feature type="transmembrane region" description="Helical" evidence="1">
    <location>
        <begin position="462"/>
        <end position="489"/>
    </location>
</feature>
<dbReference type="Gene3D" id="3.30.70.1430">
    <property type="entry name" value="Multidrug efflux transporter AcrB pore domain"/>
    <property type="match status" value="2"/>
</dbReference>
<comment type="caution">
    <text evidence="2">The sequence shown here is derived from an EMBL/GenBank/DDBJ whole genome shotgun (WGS) entry which is preliminary data.</text>
</comment>
<proteinExistence type="predicted"/>
<name>A0A934IL82_9HYPH</name>
<keyword evidence="1" id="KW-0472">Membrane</keyword>
<dbReference type="EMBL" id="JAEKJA010000001">
    <property type="protein sequence ID" value="MBJ3774411.1"/>
    <property type="molecule type" value="Genomic_DNA"/>
</dbReference>
<feature type="transmembrane region" description="Helical" evidence="1">
    <location>
        <begin position="430"/>
        <end position="450"/>
    </location>
</feature>
<keyword evidence="1" id="KW-0812">Transmembrane</keyword>
<feature type="transmembrane region" description="Helical" evidence="1">
    <location>
        <begin position="510"/>
        <end position="537"/>
    </location>
</feature>
<dbReference type="SUPFAM" id="SSF82866">
    <property type="entry name" value="Multidrug efflux transporter AcrB transmembrane domain"/>
    <property type="match status" value="2"/>
</dbReference>
<feature type="transmembrane region" description="Helical" evidence="1">
    <location>
        <begin position="845"/>
        <end position="865"/>
    </location>
</feature>
<gene>
    <name evidence="2" type="ORF">JCR33_01860</name>
</gene>
<dbReference type="GO" id="GO:0005886">
    <property type="term" value="C:plasma membrane"/>
    <property type="evidence" value="ECO:0007669"/>
    <property type="project" value="TreeGrafter"/>
</dbReference>
<dbReference type="PRINTS" id="PR00702">
    <property type="entry name" value="ACRIFLAVINRP"/>
</dbReference>
<dbReference type="Gene3D" id="3.30.70.1440">
    <property type="entry name" value="Multidrug efflux transporter AcrB pore domain"/>
    <property type="match status" value="1"/>
</dbReference>
<feature type="transmembrane region" description="Helical" evidence="1">
    <location>
        <begin position="944"/>
        <end position="967"/>
    </location>
</feature>
<organism evidence="2 3">
    <name type="scientific">Acuticoccus mangrovi</name>
    <dbReference type="NCBI Taxonomy" id="2796142"/>
    <lineage>
        <taxon>Bacteria</taxon>
        <taxon>Pseudomonadati</taxon>
        <taxon>Pseudomonadota</taxon>
        <taxon>Alphaproteobacteria</taxon>
        <taxon>Hyphomicrobiales</taxon>
        <taxon>Amorphaceae</taxon>
        <taxon>Acuticoccus</taxon>
    </lineage>
</organism>
<dbReference type="AlphaFoldDB" id="A0A934IL82"/>
<evidence type="ECO:0000313" key="2">
    <source>
        <dbReference type="EMBL" id="MBJ3774411.1"/>
    </source>
</evidence>
<evidence type="ECO:0000256" key="1">
    <source>
        <dbReference type="SAM" id="Phobius"/>
    </source>
</evidence>
<feature type="transmembrane region" description="Helical" evidence="1">
    <location>
        <begin position="359"/>
        <end position="379"/>
    </location>
</feature>
<feature type="transmembrane region" description="Helical" evidence="1">
    <location>
        <begin position="973"/>
        <end position="998"/>
    </location>
</feature>
<feature type="transmembrane region" description="Helical" evidence="1">
    <location>
        <begin position="385"/>
        <end position="409"/>
    </location>
</feature>
<dbReference type="Gene3D" id="1.20.1640.10">
    <property type="entry name" value="Multidrug efflux transporter AcrB transmembrane domain"/>
    <property type="match status" value="2"/>
</dbReference>
<protein>
    <submittedName>
        <fullName evidence="2">Efflux RND transporter permease subunit</fullName>
    </submittedName>
</protein>
<dbReference type="PANTHER" id="PTHR32063">
    <property type="match status" value="1"/>
</dbReference>
<keyword evidence="3" id="KW-1185">Reference proteome</keyword>
<dbReference type="PANTHER" id="PTHR32063:SF14">
    <property type="entry name" value="BLL4319 PROTEIN"/>
    <property type="match status" value="1"/>
</dbReference>
<dbReference type="GO" id="GO:0042910">
    <property type="term" value="F:xenobiotic transmembrane transporter activity"/>
    <property type="evidence" value="ECO:0007669"/>
    <property type="project" value="TreeGrafter"/>
</dbReference>
<dbReference type="Pfam" id="PF00873">
    <property type="entry name" value="ACR_tran"/>
    <property type="match status" value="1"/>
</dbReference>
<feature type="transmembrane region" description="Helical" evidence="1">
    <location>
        <begin position="872"/>
        <end position="892"/>
    </location>
</feature>
<sequence length="1035" mass="109409">MMLSDLSIRRPVLAAVASLLIIVFGIGALLRLPIRELPDIDTAVVTVRTTYTGAAPEIVDTDITEILEGSIAGISGVKTLSSSSQRGRSSITVEFEVGRNIDEAANDVRDAVARVRAELPDDVDEPQVVKSDADGDPVMRLAVTSSRMTPAEITDYVDRYVVDRLATVPGVASIDLYGDRPYAVRIWLDRRAMAARNLTVTDIQQALQRANVELPAGEIESTSRQLMVRLNSRLPTVEAFRNVVIDRVAGYPIRLSDVARIVAGVADDTTIVRNNGVAAVGLAVVRQSQSNTIAISNGVRAEIEALTPGLPQGMAIEVGSDDAIFVAASIREVVIALGMSLILVMLVILAFLRSWRATLIPAITIPVALVGTFVLIGAMGFSINVLTLLALLLAIGLVVDDAIVVLENIQRRLDLGESVLVASVLGSRQVTFAVIATSLTLIAVFIPLSFLDGQVGRLFTEFGFVMASAVAISTFVALSACPALASKVLTNRDGVGAGGEGRVLGGFRRILNAAVGMPLIVIGLAGGIAALGAVVYVNIPQELTPSEDRGVVFVPLTAPEGSTVGFTDSAAQQVEAIAEPLRQEGVVETIFTYSGSWGRPNRSFVVLRLADWDKREMDHRAIIAAMGPKMRTVTAARGFPLSPAGLGLRGSRNPVQVVVSGPDFESVKSWANDLLAIAEGSDLLSNVEMDYEENQPQLDVTLDRERADDLGISVETIAGTLQTLLASREVTKYVDRGREYPVLMQAASDDRASPSDIDFIFVRAADGETLVPLSALVTVKPTAAAASLRRYNRLPSITIQGSLADGATLGQAIEFLEGAARASLPAEARISLAGQSQQFRETSSGVATTFGLALLIVFLVLAAQFESFVHPFVIMLTVPLGVAGAVFSLAAAGLTLNIYSQIGIILLIGLMAKNGILIVEFANQLRDEGRSVRDAVVEATVLRLRPIAMTVVSTVLGAVPLVLASGAGAESRIAIGTVIVGGLLLSSALTLFLTPVLYDLLARFTKPRSAIEKAIADELGHIGAPRHDEAAPGNA</sequence>
<reference evidence="2" key="1">
    <citation type="submission" date="2020-12" db="EMBL/GenBank/DDBJ databases">
        <title>Bacterial taxonomy.</title>
        <authorList>
            <person name="Pan X."/>
        </authorList>
    </citation>
    <scope>NUCLEOTIDE SEQUENCE</scope>
    <source>
        <strain evidence="2">B2012</strain>
    </source>
</reference>
<feature type="transmembrane region" description="Helical" evidence="1">
    <location>
        <begin position="333"/>
        <end position="352"/>
    </location>
</feature>
<dbReference type="Gene3D" id="3.30.70.1320">
    <property type="entry name" value="Multidrug efflux transporter AcrB pore domain like"/>
    <property type="match status" value="1"/>
</dbReference>
<feature type="transmembrane region" description="Helical" evidence="1">
    <location>
        <begin position="12"/>
        <end position="30"/>
    </location>
</feature>
<accession>A0A934IL82</accession>